<gene>
    <name evidence="8" type="ORF">X271_00589</name>
</gene>
<dbReference type="Pfam" id="PF02653">
    <property type="entry name" value="BPD_transp_2"/>
    <property type="match status" value="1"/>
</dbReference>
<dbReference type="eggNOG" id="COG4603">
    <property type="taxonomic scope" value="Bacteria"/>
</dbReference>
<dbReference type="CDD" id="cd06580">
    <property type="entry name" value="TM_PBP1_transp_TpRbsC_like"/>
    <property type="match status" value="1"/>
</dbReference>
<sequence>MTTKKQVNKKEKRKFHINQKLIISLIIIFIGLYIGMVIIAIFGYNPLTLFTATWEGNFSSLKEFGNFLSVFTWMTFIGLGALVSFRAKIFNIGIFAQMVAGGLFGYLFAALVLWPGRIGVMFSILIPVATGIFIALLIAFLKNRYNINIVVSSIMLNWIVFWIYRYFRNPINAPYLFNGGSVPMNIDPSNSLRFDWLTNLFPGSTINIGIILLVIIVPLIWFLYSKTSFGIKQGIIASSEDISLYSGINYKSEIYKAMALSGALSGLAGATFYLGTNQSLPVVGNDLPLEPFNGITIALIGFNNPIGAVFGSLFISLFENAKVYLNVYSDENIVDFIMGIIVLFISGANYFLIYSPQTKIVNWINKKQEVKLEQKTNTKDMKKDKTIETENQYKDQKKQKEYKIIALEKGKKANTVYKQQYLKMKNRKKNKHEEKVDKGGNSE</sequence>
<evidence type="ECO:0000313" key="9">
    <source>
        <dbReference type="Proteomes" id="UP000019450"/>
    </source>
</evidence>
<feature type="transmembrane region" description="Helical" evidence="7">
    <location>
        <begin position="120"/>
        <end position="140"/>
    </location>
</feature>
<protein>
    <submittedName>
        <fullName evidence="8">ABC-type uncharacterized transport system, permease component</fullName>
    </submittedName>
</protein>
<dbReference type="InterPro" id="IPR001851">
    <property type="entry name" value="ABC_transp_permease"/>
</dbReference>
<dbReference type="STRING" id="1427984.X271_00589"/>
<keyword evidence="2" id="KW-1003">Cell membrane</keyword>
<dbReference type="HOGENOM" id="CLU_040769_0_1_14"/>
<feature type="transmembrane region" description="Helical" evidence="7">
    <location>
        <begin position="64"/>
        <end position="85"/>
    </location>
</feature>
<dbReference type="RefSeq" id="WP_025208962.1">
    <property type="nucleotide sequence ID" value="NZ_CP006932.1"/>
</dbReference>
<keyword evidence="9" id="KW-1185">Reference proteome</keyword>
<dbReference type="GO" id="GO:0005886">
    <property type="term" value="C:plasma membrane"/>
    <property type="evidence" value="ECO:0007669"/>
    <property type="project" value="UniProtKB-SubCell"/>
</dbReference>
<feature type="compositionally biased region" description="Basic and acidic residues" evidence="6">
    <location>
        <begin position="431"/>
        <end position="443"/>
    </location>
</feature>
<evidence type="ECO:0000313" key="8">
    <source>
        <dbReference type="EMBL" id="AHK22675.1"/>
    </source>
</evidence>
<dbReference type="AlphaFoldDB" id="W8GTB8"/>
<feature type="transmembrane region" description="Helical" evidence="7">
    <location>
        <begin position="92"/>
        <end position="114"/>
    </location>
</feature>
<reference evidence="8 9" key="1">
    <citation type="journal article" date="2014" name="Genome Biol. Evol.">
        <title>Phylogenomics of "Candidatus Hepatoplasma crinochetorum," a Lineage of Mollicutes Associated with Noninsect Arthropods.</title>
        <authorList>
            <person name="Leclercq S."/>
            <person name="Dittmer J."/>
            <person name="Bouchon D."/>
            <person name="Cordaux R."/>
        </authorList>
    </citation>
    <scope>NUCLEOTIDE SEQUENCE [LARGE SCALE GENOMIC DNA]</scope>
    <source>
        <strain evidence="8 9">Av</strain>
    </source>
</reference>
<evidence type="ECO:0000256" key="5">
    <source>
        <dbReference type="ARBA" id="ARBA00023136"/>
    </source>
</evidence>
<accession>W8GTB8</accession>
<comment type="subcellular location">
    <subcellularLocation>
        <location evidence="1">Cell membrane</location>
        <topology evidence="1">Multi-pass membrane protein</topology>
    </subcellularLocation>
</comment>
<feature type="transmembrane region" description="Helical" evidence="7">
    <location>
        <begin position="147"/>
        <end position="167"/>
    </location>
</feature>
<feature type="transmembrane region" description="Helical" evidence="7">
    <location>
        <begin position="333"/>
        <end position="352"/>
    </location>
</feature>
<evidence type="ECO:0000256" key="3">
    <source>
        <dbReference type="ARBA" id="ARBA00022692"/>
    </source>
</evidence>
<feature type="transmembrane region" description="Helical" evidence="7">
    <location>
        <begin position="295"/>
        <end position="321"/>
    </location>
</feature>
<evidence type="ECO:0000256" key="7">
    <source>
        <dbReference type="SAM" id="Phobius"/>
    </source>
</evidence>
<dbReference type="KEGG" id="hcr:X271_00589"/>
<dbReference type="Proteomes" id="UP000019450">
    <property type="component" value="Chromosome"/>
</dbReference>
<evidence type="ECO:0000256" key="4">
    <source>
        <dbReference type="ARBA" id="ARBA00022989"/>
    </source>
</evidence>
<dbReference type="PANTHER" id="PTHR47089:SF1">
    <property type="entry name" value="GUANOSINE ABC TRANSPORTER PERMEASE PROTEIN NUPP"/>
    <property type="match status" value="1"/>
</dbReference>
<dbReference type="PANTHER" id="PTHR47089">
    <property type="entry name" value="ABC TRANSPORTER, PERMEASE PROTEIN"/>
    <property type="match status" value="1"/>
</dbReference>
<dbReference type="OrthoDB" id="45037at2"/>
<keyword evidence="4 7" id="KW-1133">Transmembrane helix</keyword>
<evidence type="ECO:0000256" key="1">
    <source>
        <dbReference type="ARBA" id="ARBA00004651"/>
    </source>
</evidence>
<dbReference type="GO" id="GO:0022857">
    <property type="term" value="F:transmembrane transporter activity"/>
    <property type="evidence" value="ECO:0007669"/>
    <property type="project" value="InterPro"/>
</dbReference>
<keyword evidence="5 7" id="KW-0472">Membrane</keyword>
<dbReference type="EMBL" id="CP006932">
    <property type="protein sequence ID" value="AHK22675.1"/>
    <property type="molecule type" value="Genomic_DNA"/>
</dbReference>
<proteinExistence type="predicted"/>
<evidence type="ECO:0000256" key="2">
    <source>
        <dbReference type="ARBA" id="ARBA00022475"/>
    </source>
</evidence>
<feature type="transmembrane region" description="Helical" evidence="7">
    <location>
        <begin position="200"/>
        <end position="224"/>
    </location>
</feature>
<feature type="region of interest" description="Disordered" evidence="6">
    <location>
        <begin position="424"/>
        <end position="443"/>
    </location>
</feature>
<organism evidence="8 9">
    <name type="scientific">Candidatus Hepatoplasma crinochetorum Av</name>
    <dbReference type="NCBI Taxonomy" id="1427984"/>
    <lineage>
        <taxon>Bacteria</taxon>
        <taxon>Bacillati</taxon>
        <taxon>Mycoplasmatota</taxon>
        <taxon>Mollicutes</taxon>
        <taxon>Candidatus Hepatoplasmataceae</taxon>
        <taxon>Candidatus Hepatoplasma</taxon>
    </lineage>
</organism>
<name>W8GTB8_9MOLU</name>
<keyword evidence="3 7" id="KW-0812">Transmembrane</keyword>
<feature type="transmembrane region" description="Helical" evidence="7">
    <location>
        <begin position="21"/>
        <end position="44"/>
    </location>
</feature>
<evidence type="ECO:0000256" key="6">
    <source>
        <dbReference type="SAM" id="MobiDB-lite"/>
    </source>
</evidence>